<keyword evidence="1" id="KW-0812">Transmembrane</keyword>
<dbReference type="AlphaFoldDB" id="A0A1J5ITH0"/>
<name>A0A1J5ITH0_9BACT</name>
<feature type="transmembrane region" description="Helical" evidence="1">
    <location>
        <begin position="36"/>
        <end position="61"/>
    </location>
</feature>
<accession>A0A1J5ITH0</accession>
<organism evidence="3 4">
    <name type="scientific">Candidatus Wirthbacteria bacterium CG2_30_54_11</name>
    <dbReference type="NCBI Taxonomy" id="1817892"/>
    <lineage>
        <taxon>Bacteria</taxon>
        <taxon>Candidatus Wirthbacteria</taxon>
    </lineage>
</organism>
<keyword evidence="1" id="KW-1133">Transmembrane helix</keyword>
<evidence type="ECO:0000313" key="4">
    <source>
        <dbReference type="Proteomes" id="UP000183245"/>
    </source>
</evidence>
<comment type="caution">
    <text evidence="3">The sequence shown here is derived from an EMBL/GenBank/DDBJ whole genome shotgun (WGS) entry which is preliminary data.</text>
</comment>
<gene>
    <name evidence="3" type="ORF">AUK40_05930</name>
</gene>
<dbReference type="InterPro" id="IPR025642">
    <property type="entry name" value="DUF4342"/>
</dbReference>
<sequence length="71" mass="7679">MKVTGDQLVKKVKELVKEGNVRRIIIKQKGKRILEIPLTLAVIGVAFAPLLAAVGALAALVTECTLEVERD</sequence>
<dbReference type="Pfam" id="PF14242">
    <property type="entry name" value="DUF4342"/>
    <property type="match status" value="1"/>
</dbReference>
<feature type="domain" description="DUF4342" evidence="2">
    <location>
        <begin position="1"/>
        <end position="70"/>
    </location>
</feature>
<protein>
    <recommendedName>
        <fullName evidence="2">DUF4342 domain-containing protein</fullName>
    </recommendedName>
</protein>
<dbReference type="Proteomes" id="UP000183245">
    <property type="component" value="Unassembled WGS sequence"/>
</dbReference>
<evidence type="ECO:0000313" key="3">
    <source>
        <dbReference type="EMBL" id="OIP95574.1"/>
    </source>
</evidence>
<reference evidence="3 4" key="1">
    <citation type="journal article" date="2016" name="Environ. Microbiol.">
        <title>Genomic resolution of a cold subsurface aquifer community provides metabolic insights for novel microbes adapted to high CO concentrations.</title>
        <authorList>
            <person name="Probst A.J."/>
            <person name="Castelle C.J."/>
            <person name="Singh A."/>
            <person name="Brown C.T."/>
            <person name="Anantharaman K."/>
            <person name="Sharon I."/>
            <person name="Hug L.A."/>
            <person name="Burstein D."/>
            <person name="Emerson J.B."/>
            <person name="Thomas B.C."/>
            <person name="Banfield J.F."/>
        </authorList>
    </citation>
    <scope>NUCLEOTIDE SEQUENCE [LARGE SCALE GENOMIC DNA]</scope>
    <source>
        <strain evidence="3">CG2_30_54_11</strain>
    </source>
</reference>
<evidence type="ECO:0000256" key="1">
    <source>
        <dbReference type="SAM" id="Phobius"/>
    </source>
</evidence>
<keyword evidence="1" id="KW-0472">Membrane</keyword>
<dbReference type="EMBL" id="MNZT01000108">
    <property type="protein sequence ID" value="OIP95574.1"/>
    <property type="molecule type" value="Genomic_DNA"/>
</dbReference>
<dbReference type="STRING" id="1817892.AUK40_05930"/>
<evidence type="ECO:0000259" key="2">
    <source>
        <dbReference type="Pfam" id="PF14242"/>
    </source>
</evidence>
<proteinExistence type="predicted"/>